<accession>A0A9W3B065</accession>
<keyword evidence="2" id="KW-1185">Reference proteome</keyword>
<keyword evidence="1" id="KW-0472">Membrane</keyword>
<keyword evidence="1" id="KW-0812">Transmembrane</keyword>
<dbReference type="Proteomes" id="UP001165740">
    <property type="component" value="Chromosome 7"/>
</dbReference>
<evidence type="ECO:0000256" key="1">
    <source>
        <dbReference type="SAM" id="Phobius"/>
    </source>
</evidence>
<sequence>MLDSERPKYQCKFKLLINEAPRKVGSQGCRRPPYLSKFDQKSSLVFLVLNMIWLFATDGLIILIRIPIVFVVFPFASYVTMYAMYDFLDFVFTYGGVIERDDDEEVDEELEEIEVPRDVVDGG</sequence>
<dbReference type="RefSeq" id="XP_055892859.1">
    <property type="nucleotide sequence ID" value="XM_056036884.1"/>
</dbReference>
<feature type="transmembrane region" description="Helical" evidence="1">
    <location>
        <begin position="44"/>
        <end position="63"/>
    </location>
</feature>
<organism evidence="2 3">
    <name type="scientific">Biomphalaria glabrata</name>
    <name type="common">Bloodfluke planorb</name>
    <name type="synonym">Freshwater snail</name>
    <dbReference type="NCBI Taxonomy" id="6526"/>
    <lineage>
        <taxon>Eukaryota</taxon>
        <taxon>Metazoa</taxon>
        <taxon>Spiralia</taxon>
        <taxon>Lophotrochozoa</taxon>
        <taxon>Mollusca</taxon>
        <taxon>Gastropoda</taxon>
        <taxon>Heterobranchia</taxon>
        <taxon>Euthyneura</taxon>
        <taxon>Panpulmonata</taxon>
        <taxon>Hygrophila</taxon>
        <taxon>Lymnaeoidea</taxon>
        <taxon>Planorbidae</taxon>
        <taxon>Biomphalaria</taxon>
    </lineage>
</organism>
<reference evidence="3" key="1">
    <citation type="submission" date="2025-08" db="UniProtKB">
        <authorList>
            <consortium name="RefSeq"/>
        </authorList>
    </citation>
    <scope>IDENTIFICATION</scope>
</reference>
<name>A0A9W3B065_BIOGL</name>
<gene>
    <name evidence="3" type="primary">LOC106079261</name>
</gene>
<dbReference type="AlphaFoldDB" id="A0A9W3B065"/>
<proteinExistence type="predicted"/>
<keyword evidence="1" id="KW-1133">Transmembrane helix</keyword>
<protein>
    <submittedName>
        <fullName evidence="3">Uncharacterized protein LOC106079261</fullName>
    </submittedName>
</protein>
<evidence type="ECO:0000313" key="2">
    <source>
        <dbReference type="Proteomes" id="UP001165740"/>
    </source>
</evidence>
<evidence type="ECO:0000313" key="3">
    <source>
        <dbReference type="RefSeq" id="XP_055892859.1"/>
    </source>
</evidence>
<feature type="transmembrane region" description="Helical" evidence="1">
    <location>
        <begin position="68"/>
        <end position="85"/>
    </location>
</feature>
<dbReference type="GeneID" id="106079261"/>